<organism evidence="2 3">
    <name type="scientific">Tieghemiomyces parasiticus</name>
    <dbReference type="NCBI Taxonomy" id="78921"/>
    <lineage>
        <taxon>Eukaryota</taxon>
        <taxon>Fungi</taxon>
        <taxon>Fungi incertae sedis</taxon>
        <taxon>Zoopagomycota</taxon>
        <taxon>Kickxellomycotina</taxon>
        <taxon>Dimargaritomycetes</taxon>
        <taxon>Dimargaritales</taxon>
        <taxon>Dimargaritaceae</taxon>
        <taxon>Tieghemiomyces</taxon>
    </lineage>
</organism>
<proteinExistence type="predicted"/>
<sequence>MSTTTLRRDCHAQPVPEAADLVLHTEPVGEETEAWVDVNGTAMFTCHYKAAQEPPRATLVLVHGFGEHCMRYVAVCRTFASQGIEVLTYDQRGFGRTGRKNNQMGVTRGIQQLQRDMTFMNRRVRRAATASQPAIPHFVLGHSMGGMEVLSYILQCPEETAELITGAIVTSSAIQLAPDAQPNPVMRIISKVASTLFKSVTIRRPLNLERLSRDPAVGQAVRHDEYYYLIGSLQCRKYPQ</sequence>
<dbReference type="Gene3D" id="3.40.50.1820">
    <property type="entry name" value="alpha/beta hydrolase"/>
    <property type="match status" value="1"/>
</dbReference>
<dbReference type="SUPFAM" id="SSF53474">
    <property type="entry name" value="alpha/beta-Hydrolases"/>
    <property type="match status" value="1"/>
</dbReference>
<dbReference type="InterPro" id="IPR051044">
    <property type="entry name" value="MAG_DAG_Lipase"/>
</dbReference>
<dbReference type="PANTHER" id="PTHR11614">
    <property type="entry name" value="PHOSPHOLIPASE-RELATED"/>
    <property type="match status" value="1"/>
</dbReference>
<gene>
    <name evidence="2" type="ORF">IWQ60_004925</name>
</gene>
<dbReference type="AlphaFoldDB" id="A0A9W8AA31"/>
<accession>A0A9W8AA31</accession>
<protein>
    <recommendedName>
        <fullName evidence="1">Serine aminopeptidase S33 domain-containing protein</fullName>
    </recommendedName>
</protein>
<dbReference type="Proteomes" id="UP001150569">
    <property type="component" value="Unassembled WGS sequence"/>
</dbReference>
<dbReference type="InterPro" id="IPR022742">
    <property type="entry name" value="Hydrolase_4"/>
</dbReference>
<feature type="domain" description="Serine aminopeptidase S33" evidence="1">
    <location>
        <begin position="54"/>
        <end position="227"/>
    </location>
</feature>
<keyword evidence="3" id="KW-1185">Reference proteome</keyword>
<dbReference type="OrthoDB" id="10249433at2759"/>
<reference evidence="2" key="1">
    <citation type="submission" date="2022-07" db="EMBL/GenBank/DDBJ databases">
        <title>Phylogenomic reconstructions and comparative analyses of Kickxellomycotina fungi.</title>
        <authorList>
            <person name="Reynolds N.K."/>
            <person name="Stajich J.E."/>
            <person name="Barry K."/>
            <person name="Grigoriev I.V."/>
            <person name="Crous P."/>
            <person name="Smith M.E."/>
        </authorList>
    </citation>
    <scope>NUCLEOTIDE SEQUENCE</scope>
    <source>
        <strain evidence="2">RSA 861</strain>
    </source>
</reference>
<comment type="caution">
    <text evidence="2">The sequence shown here is derived from an EMBL/GenBank/DDBJ whole genome shotgun (WGS) entry which is preliminary data.</text>
</comment>
<dbReference type="EMBL" id="JANBPT010000250">
    <property type="protein sequence ID" value="KAJ1924890.1"/>
    <property type="molecule type" value="Genomic_DNA"/>
</dbReference>
<dbReference type="Pfam" id="PF12146">
    <property type="entry name" value="Hydrolase_4"/>
    <property type="match status" value="1"/>
</dbReference>
<name>A0A9W8AA31_9FUNG</name>
<dbReference type="InterPro" id="IPR029058">
    <property type="entry name" value="AB_hydrolase_fold"/>
</dbReference>
<evidence type="ECO:0000259" key="1">
    <source>
        <dbReference type="Pfam" id="PF12146"/>
    </source>
</evidence>
<evidence type="ECO:0000313" key="2">
    <source>
        <dbReference type="EMBL" id="KAJ1924890.1"/>
    </source>
</evidence>
<evidence type="ECO:0000313" key="3">
    <source>
        <dbReference type="Proteomes" id="UP001150569"/>
    </source>
</evidence>